<feature type="transmembrane region" description="Helical" evidence="5">
    <location>
        <begin position="185"/>
        <end position="203"/>
    </location>
</feature>
<evidence type="ECO:0000256" key="5">
    <source>
        <dbReference type="SAM" id="Phobius"/>
    </source>
</evidence>
<dbReference type="Pfam" id="PF10328">
    <property type="entry name" value="7TM_GPCR_Srx"/>
    <property type="match status" value="1"/>
</dbReference>
<dbReference type="SUPFAM" id="SSF81321">
    <property type="entry name" value="Family A G protein-coupled receptor-like"/>
    <property type="match status" value="1"/>
</dbReference>
<evidence type="ECO:0000313" key="8">
    <source>
        <dbReference type="Proteomes" id="UP001196413"/>
    </source>
</evidence>
<feature type="transmembrane region" description="Helical" evidence="5">
    <location>
        <begin position="47"/>
        <end position="69"/>
    </location>
</feature>
<feature type="transmembrane region" description="Helical" evidence="5">
    <location>
        <begin position="12"/>
        <end position="35"/>
    </location>
</feature>
<sequence>MDLEATSTVRVICAFLVLLPTLCGLALDSLVLVALYKGWKTFRSISFYVIITQILGCSFCLLFVFLYLVFPIILTGVQYMGDGFIFYKVPLYVHSAAFLVTLHLTFLLTINRLTIFVFPRVNGILFSAKNTIILSGIVWIYTIFTMILSELIGCRLEFSKDEFYIWLDCAEEKAKGFEFDKLLTFQHQVVAVLMCLMYFVIYIKIRTSQHNVDDGLLKRETAFLVQTIPASALFVVNLAMFRIIPIVGITGYARFFVFAFANLTIIVGVMSSSIMLFIFNKEVREHVRSLFWNNTTPTVLVAPLARF</sequence>
<evidence type="ECO:0000256" key="4">
    <source>
        <dbReference type="ARBA" id="ARBA00023136"/>
    </source>
</evidence>
<feature type="transmembrane region" description="Helical" evidence="5">
    <location>
        <begin position="256"/>
        <end position="279"/>
    </location>
</feature>
<keyword evidence="4 5" id="KW-0472">Membrane</keyword>
<proteinExistence type="predicted"/>
<gene>
    <name evidence="7" type="ORF">KIN20_011165</name>
</gene>
<dbReference type="GO" id="GO:0016020">
    <property type="term" value="C:membrane"/>
    <property type="evidence" value="ECO:0007669"/>
    <property type="project" value="UniProtKB-SubCell"/>
</dbReference>
<reference evidence="7" key="1">
    <citation type="submission" date="2021-06" db="EMBL/GenBank/DDBJ databases">
        <title>Parelaphostrongylus tenuis whole genome reference sequence.</title>
        <authorList>
            <person name="Garwood T.J."/>
            <person name="Larsen P.A."/>
            <person name="Fountain-Jones N.M."/>
            <person name="Garbe J.R."/>
            <person name="Macchietto M.G."/>
            <person name="Kania S.A."/>
            <person name="Gerhold R.W."/>
            <person name="Richards J.E."/>
            <person name="Wolf T.M."/>
        </authorList>
    </citation>
    <scope>NUCLEOTIDE SEQUENCE</scope>
    <source>
        <strain evidence="7">MNPRO001-30</strain>
        <tissue evidence="7">Meninges</tissue>
    </source>
</reference>
<organism evidence="7 8">
    <name type="scientific">Parelaphostrongylus tenuis</name>
    <name type="common">Meningeal worm</name>
    <dbReference type="NCBI Taxonomy" id="148309"/>
    <lineage>
        <taxon>Eukaryota</taxon>
        <taxon>Metazoa</taxon>
        <taxon>Ecdysozoa</taxon>
        <taxon>Nematoda</taxon>
        <taxon>Chromadorea</taxon>
        <taxon>Rhabditida</taxon>
        <taxon>Rhabditina</taxon>
        <taxon>Rhabditomorpha</taxon>
        <taxon>Strongyloidea</taxon>
        <taxon>Metastrongylidae</taxon>
        <taxon>Parelaphostrongylus</taxon>
    </lineage>
</organism>
<feature type="domain" description="G-protein coupled receptors family 1 profile" evidence="6">
    <location>
        <begin position="27"/>
        <end position="279"/>
    </location>
</feature>
<evidence type="ECO:0000259" key="6">
    <source>
        <dbReference type="PROSITE" id="PS50262"/>
    </source>
</evidence>
<comment type="caution">
    <text evidence="7">The sequence shown here is derived from an EMBL/GenBank/DDBJ whole genome shotgun (WGS) entry which is preliminary data.</text>
</comment>
<dbReference type="PANTHER" id="PTHR22718">
    <property type="entry name" value="SERPENTINE RECEPTOR, CLASS X"/>
    <property type="match status" value="1"/>
</dbReference>
<evidence type="ECO:0000256" key="1">
    <source>
        <dbReference type="ARBA" id="ARBA00004370"/>
    </source>
</evidence>
<dbReference type="Gene3D" id="1.20.1070.10">
    <property type="entry name" value="Rhodopsin 7-helix transmembrane proteins"/>
    <property type="match status" value="1"/>
</dbReference>
<keyword evidence="2 5" id="KW-0812">Transmembrane</keyword>
<dbReference type="InterPro" id="IPR017452">
    <property type="entry name" value="GPCR_Rhodpsn_7TM"/>
</dbReference>
<evidence type="ECO:0000256" key="3">
    <source>
        <dbReference type="ARBA" id="ARBA00022989"/>
    </source>
</evidence>
<dbReference type="PANTHER" id="PTHR22718:SF25">
    <property type="entry name" value="G-PROTEIN COUPLED RECEPTORS FAMILY 1 PROFILE DOMAIN-CONTAINING PROTEIN"/>
    <property type="match status" value="1"/>
</dbReference>
<name>A0AAD5QKW5_PARTN</name>
<protein>
    <recommendedName>
        <fullName evidence="6">G-protein coupled receptors family 1 profile domain-containing protein</fullName>
    </recommendedName>
</protein>
<dbReference type="EMBL" id="JAHQIW010002010">
    <property type="protein sequence ID" value="KAJ1354282.1"/>
    <property type="molecule type" value="Genomic_DNA"/>
</dbReference>
<comment type="subcellular location">
    <subcellularLocation>
        <location evidence="1">Membrane</location>
    </subcellularLocation>
</comment>
<dbReference type="PROSITE" id="PS50262">
    <property type="entry name" value="G_PROTEIN_RECEP_F1_2"/>
    <property type="match status" value="1"/>
</dbReference>
<feature type="transmembrane region" description="Helical" evidence="5">
    <location>
        <begin position="131"/>
        <end position="152"/>
    </location>
</feature>
<feature type="transmembrane region" description="Helical" evidence="5">
    <location>
        <begin position="223"/>
        <end position="244"/>
    </location>
</feature>
<accession>A0AAD5QKW5</accession>
<dbReference type="Proteomes" id="UP001196413">
    <property type="component" value="Unassembled WGS sequence"/>
</dbReference>
<evidence type="ECO:0000313" key="7">
    <source>
        <dbReference type="EMBL" id="KAJ1354282.1"/>
    </source>
</evidence>
<keyword evidence="3 5" id="KW-1133">Transmembrane helix</keyword>
<dbReference type="InterPro" id="IPR019430">
    <property type="entry name" value="7TM_GPCR_serpentine_rcpt_Srx"/>
</dbReference>
<evidence type="ECO:0000256" key="2">
    <source>
        <dbReference type="ARBA" id="ARBA00022692"/>
    </source>
</evidence>
<dbReference type="AlphaFoldDB" id="A0AAD5QKW5"/>
<feature type="transmembrane region" description="Helical" evidence="5">
    <location>
        <begin position="89"/>
        <end position="110"/>
    </location>
</feature>
<keyword evidence="8" id="KW-1185">Reference proteome</keyword>